<dbReference type="GO" id="GO:0016491">
    <property type="term" value="F:oxidoreductase activity"/>
    <property type="evidence" value="ECO:0007669"/>
    <property type="project" value="InterPro"/>
</dbReference>
<keyword evidence="1" id="KW-0479">Metal-binding</keyword>
<dbReference type="InterPro" id="IPR017900">
    <property type="entry name" value="4Fe4S_Fe_S_CS"/>
</dbReference>
<dbReference type="Proteomes" id="UP000284177">
    <property type="component" value="Unassembled WGS sequence"/>
</dbReference>
<dbReference type="InterPro" id="IPR017896">
    <property type="entry name" value="4Fe4S_Fe-S-bd"/>
</dbReference>
<proteinExistence type="predicted"/>
<evidence type="ECO:0000259" key="4">
    <source>
        <dbReference type="PROSITE" id="PS51379"/>
    </source>
</evidence>
<dbReference type="PRINTS" id="PR00069">
    <property type="entry name" value="ALDKETRDTASE"/>
</dbReference>
<keyword evidence="6" id="KW-1185">Reference proteome</keyword>
<dbReference type="PROSITE" id="PS51379">
    <property type="entry name" value="4FE4S_FER_2"/>
    <property type="match status" value="1"/>
</dbReference>
<gene>
    <name evidence="5" type="ORF">BET03_07070</name>
</gene>
<dbReference type="PANTHER" id="PTHR43312:SF2">
    <property type="entry name" value="OXIDOREDUCTASE"/>
    <property type="match status" value="1"/>
</dbReference>
<dbReference type="EMBL" id="MCIB01000040">
    <property type="protein sequence ID" value="RKD28791.1"/>
    <property type="molecule type" value="Genomic_DNA"/>
</dbReference>
<name>A0A419SU57_9FIRM</name>
<dbReference type="InterPro" id="IPR009051">
    <property type="entry name" value="Helical_ferredxn"/>
</dbReference>
<keyword evidence="3" id="KW-0411">Iron-sulfur</keyword>
<evidence type="ECO:0000256" key="2">
    <source>
        <dbReference type="ARBA" id="ARBA00023004"/>
    </source>
</evidence>
<evidence type="ECO:0000256" key="3">
    <source>
        <dbReference type="ARBA" id="ARBA00023014"/>
    </source>
</evidence>
<dbReference type="Gene3D" id="1.10.1060.10">
    <property type="entry name" value="Alpha-helical ferredoxin"/>
    <property type="match status" value="1"/>
</dbReference>
<dbReference type="InterPro" id="IPR053135">
    <property type="entry name" value="AKR2_Oxidoreductase"/>
</dbReference>
<organism evidence="5 6">
    <name type="scientific">Thermohalobacter berrensis</name>
    <dbReference type="NCBI Taxonomy" id="99594"/>
    <lineage>
        <taxon>Bacteria</taxon>
        <taxon>Bacillati</taxon>
        <taxon>Bacillota</taxon>
        <taxon>Tissierellia</taxon>
        <taxon>Tissierellales</taxon>
        <taxon>Thermohalobacteraceae</taxon>
        <taxon>Thermohalobacter</taxon>
    </lineage>
</organism>
<comment type="caution">
    <text evidence="5">The sequence shown here is derived from an EMBL/GenBank/DDBJ whole genome shotgun (WGS) entry which is preliminary data.</text>
</comment>
<dbReference type="PROSITE" id="PS00028">
    <property type="entry name" value="ZINC_FINGER_C2H2_1"/>
    <property type="match status" value="1"/>
</dbReference>
<dbReference type="Pfam" id="PF00248">
    <property type="entry name" value="Aldo_ket_red"/>
    <property type="match status" value="1"/>
</dbReference>
<dbReference type="GO" id="GO:0051536">
    <property type="term" value="F:iron-sulfur cluster binding"/>
    <property type="evidence" value="ECO:0007669"/>
    <property type="project" value="UniProtKB-KW"/>
</dbReference>
<reference evidence="5 6" key="1">
    <citation type="submission" date="2016-08" db="EMBL/GenBank/DDBJ databases">
        <title>Novel Firmicutes and Novel Genomes.</title>
        <authorList>
            <person name="Poppleton D.I."/>
            <person name="Gribaldo S."/>
        </authorList>
    </citation>
    <scope>NUCLEOTIDE SEQUENCE [LARGE SCALE GENOMIC DNA]</scope>
    <source>
        <strain evidence="5 6">CTT3</strain>
    </source>
</reference>
<dbReference type="InterPro" id="IPR023210">
    <property type="entry name" value="NADP_OxRdtase_dom"/>
</dbReference>
<sequence>MQYRKFGKLDLEVSALGFGCMRFPTVDNDNSKIDEEEAIKMLRYAIDNGVNYIDTAYPYHQGNSEPLVGKALKDGYRQKVKLATKNPVWLVKEHEDFDKYLNEQLEKLDTDYIDFYLLHALDKQKWEKIKNLNVFDFVERALKDGRIKYIGFSFHDNINLFKEIVDSYDWDFCQIQLNYMDEEYQAGMEGLKYAAEKDLAVIIMEPLLGGKLAKEPKGDIKKIWDKYSIDKTAAELALRWVWNLPEVSVVLSGMSTMDQVKENIETAKRALPNSLTEEEKGLIEEIKTFYNERNKVACTECKYCIPCPNDVAIPRIFKIYNNLHMYDAREGLRHYKKMMEKSNDASACVECGKCEEACPQNIEIIRHLKEAHTVLSK</sequence>
<dbReference type="AlphaFoldDB" id="A0A419SU57"/>
<dbReference type="CDD" id="cd19096">
    <property type="entry name" value="AKR_Fe-S_oxidoreductase"/>
    <property type="match status" value="1"/>
</dbReference>
<dbReference type="PROSITE" id="PS00198">
    <property type="entry name" value="4FE4S_FER_1"/>
    <property type="match status" value="1"/>
</dbReference>
<protein>
    <submittedName>
        <fullName evidence="5">Aldo/keto reductase</fullName>
    </submittedName>
</protein>
<dbReference type="OrthoDB" id="9773828at2"/>
<evidence type="ECO:0000313" key="6">
    <source>
        <dbReference type="Proteomes" id="UP000284177"/>
    </source>
</evidence>
<dbReference type="InterPro" id="IPR020471">
    <property type="entry name" value="AKR"/>
</dbReference>
<dbReference type="InterPro" id="IPR036812">
    <property type="entry name" value="NAD(P)_OxRdtase_dom_sf"/>
</dbReference>
<dbReference type="PANTHER" id="PTHR43312">
    <property type="entry name" value="D-THREO-ALDOSE 1-DEHYDROGENASE"/>
    <property type="match status" value="1"/>
</dbReference>
<dbReference type="Gene3D" id="3.20.20.100">
    <property type="entry name" value="NADP-dependent oxidoreductase domain"/>
    <property type="match status" value="1"/>
</dbReference>
<evidence type="ECO:0000256" key="1">
    <source>
        <dbReference type="ARBA" id="ARBA00022723"/>
    </source>
</evidence>
<feature type="domain" description="4Fe-4S ferredoxin-type" evidence="4">
    <location>
        <begin position="339"/>
        <end position="367"/>
    </location>
</feature>
<accession>A0A419SU57</accession>
<keyword evidence="2" id="KW-0408">Iron</keyword>
<dbReference type="Pfam" id="PF13187">
    <property type="entry name" value="Fer4_9"/>
    <property type="match status" value="1"/>
</dbReference>
<dbReference type="SUPFAM" id="SSF51430">
    <property type="entry name" value="NAD(P)-linked oxidoreductase"/>
    <property type="match status" value="1"/>
</dbReference>
<dbReference type="InterPro" id="IPR013087">
    <property type="entry name" value="Znf_C2H2_type"/>
</dbReference>
<dbReference type="SUPFAM" id="SSF46548">
    <property type="entry name" value="alpha-helical ferredoxin"/>
    <property type="match status" value="1"/>
</dbReference>
<dbReference type="RefSeq" id="WP_120170758.1">
    <property type="nucleotide sequence ID" value="NZ_MCIB01000040.1"/>
</dbReference>
<evidence type="ECO:0000313" key="5">
    <source>
        <dbReference type="EMBL" id="RKD28791.1"/>
    </source>
</evidence>
<dbReference type="GO" id="GO:0046872">
    <property type="term" value="F:metal ion binding"/>
    <property type="evidence" value="ECO:0007669"/>
    <property type="project" value="UniProtKB-KW"/>
</dbReference>